<feature type="region of interest" description="Disordered" evidence="12">
    <location>
        <begin position="2639"/>
        <end position="2682"/>
    </location>
</feature>
<feature type="compositionally biased region" description="Basic and acidic residues" evidence="12">
    <location>
        <begin position="220"/>
        <end position="233"/>
    </location>
</feature>
<feature type="compositionally biased region" description="Acidic residues" evidence="12">
    <location>
        <begin position="2453"/>
        <end position="2524"/>
    </location>
</feature>
<feature type="compositionally biased region" description="Pro residues" evidence="12">
    <location>
        <begin position="755"/>
        <end position="767"/>
    </location>
</feature>
<evidence type="ECO:0000256" key="12">
    <source>
        <dbReference type="SAM" id="MobiDB-lite"/>
    </source>
</evidence>
<feature type="active site" description="Glycyl thioester intermediate" evidence="11">
    <location>
        <position position="4000"/>
    </location>
</feature>
<dbReference type="GO" id="GO:0006511">
    <property type="term" value="P:ubiquitin-dependent protein catabolic process"/>
    <property type="evidence" value="ECO:0007669"/>
    <property type="project" value="TreeGrafter"/>
</dbReference>
<feature type="region of interest" description="Disordered" evidence="12">
    <location>
        <begin position="1976"/>
        <end position="2036"/>
    </location>
</feature>
<dbReference type="FunFam" id="3.90.1750.10:FF:000003">
    <property type="entry name" value="E3 ubiquitin-protein ligase UPL1"/>
    <property type="match status" value="1"/>
</dbReference>
<comment type="subcellular location">
    <subcellularLocation>
        <location evidence="2">Nucleus</location>
    </subcellularLocation>
</comment>
<feature type="region of interest" description="Disordered" evidence="12">
    <location>
        <begin position="2819"/>
        <end position="2928"/>
    </location>
</feature>
<comment type="pathway">
    <text evidence="3">Protein modification; protein ubiquitination.</text>
</comment>
<comment type="catalytic activity">
    <reaction evidence="1">
        <text>S-ubiquitinyl-[E2 ubiquitin-conjugating enzyme]-L-cysteine + [acceptor protein]-L-lysine = [E2 ubiquitin-conjugating enzyme]-L-cysteine + N(6)-ubiquitinyl-[acceptor protein]-L-lysine.</text>
        <dbReference type="EC" id="2.3.2.26"/>
    </reaction>
</comment>
<evidence type="ECO:0000256" key="11">
    <source>
        <dbReference type="PROSITE-ProRule" id="PRU00104"/>
    </source>
</evidence>
<feature type="compositionally biased region" description="Polar residues" evidence="12">
    <location>
        <begin position="1624"/>
        <end position="1636"/>
    </location>
</feature>
<evidence type="ECO:0000256" key="10">
    <source>
        <dbReference type="ARBA" id="ARBA00034494"/>
    </source>
</evidence>
<feature type="region of interest" description="Disordered" evidence="12">
    <location>
        <begin position="278"/>
        <end position="336"/>
    </location>
</feature>
<feature type="compositionally biased region" description="Polar residues" evidence="12">
    <location>
        <begin position="2077"/>
        <end position="2088"/>
    </location>
</feature>
<dbReference type="Gene3D" id="3.90.1750.10">
    <property type="entry name" value="Hect, E3 ligase catalytic domains"/>
    <property type="match status" value="1"/>
</dbReference>
<evidence type="ECO:0000256" key="3">
    <source>
        <dbReference type="ARBA" id="ARBA00004906"/>
    </source>
</evidence>
<dbReference type="UniPathway" id="UPA00143"/>
<keyword evidence="7 11" id="KW-0833">Ubl conjugation pathway</keyword>
<evidence type="ECO:0000256" key="5">
    <source>
        <dbReference type="ARBA" id="ARBA00022448"/>
    </source>
</evidence>
<dbReference type="FunFam" id="3.30.2160.10:FF:000001">
    <property type="entry name" value="E3 ubiquitin-protein ligase NEDD4-like"/>
    <property type="match status" value="1"/>
</dbReference>
<feature type="compositionally biased region" description="Basic and acidic residues" evidence="12">
    <location>
        <begin position="2819"/>
        <end position="2862"/>
    </location>
</feature>
<keyword evidence="5" id="KW-0813">Transport</keyword>
<evidence type="ECO:0000256" key="8">
    <source>
        <dbReference type="ARBA" id="ARBA00022816"/>
    </source>
</evidence>
<feature type="compositionally biased region" description="Basic and acidic residues" evidence="12">
    <location>
        <begin position="2007"/>
        <end position="2030"/>
    </location>
</feature>
<dbReference type="InterPro" id="IPR035983">
    <property type="entry name" value="Hect_E3_ubiquitin_ligase"/>
</dbReference>
<feature type="region of interest" description="Disordered" evidence="12">
    <location>
        <begin position="2565"/>
        <end position="2584"/>
    </location>
</feature>
<dbReference type="InterPro" id="IPR050409">
    <property type="entry name" value="E3_ubiq-protein_ligase"/>
</dbReference>
<dbReference type="Gene3D" id="3.30.2410.10">
    <property type="entry name" value="Hect, E3 ligase catalytic domain"/>
    <property type="match status" value="1"/>
</dbReference>
<feature type="compositionally biased region" description="Low complexity" evidence="12">
    <location>
        <begin position="3351"/>
        <end position="3366"/>
    </location>
</feature>
<feature type="compositionally biased region" description="Low complexity" evidence="12">
    <location>
        <begin position="2867"/>
        <end position="2877"/>
    </location>
</feature>
<dbReference type="GO" id="GO:0061630">
    <property type="term" value="F:ubiquitin protein ligase activity"/>
    <property type="evidence" value="ECO:0007669"/>
    <property type="project" value="UniProtKB-EC"/>
</dbReference>
<dbReference type="InterPro" id="IPR025527">
    <property type="entry name" value="HUWE1/Rev1_UBM"/>
</dbReference>
<dbReference type="OrthoDB" id="8068875at2759"/>
<evidence type="ECO:0000256" key="6">
    <source>
        <dbReference type="ARBA" id="ARBA00022679"/>
    </source>
</evidence>
<feature type="region of interest" description="Disordered" evidence="12">
    <location>
        <begin position="2343"/>
        <end position="2530"/>
    </location>
</feature>
<feature type="compositionally biased region" description="Basic and acidic residues" evidence="12">
    <location>
        <begin position="3375"/>
        <end position="3388"/>
    </location>
</feature>
<feature type="region of interest" description="Disordered" evidence="12">
    <location>
        <begin position="2059"/>
        <end position="2102"/>
    </location>
</feature>
<feature type="compositionally biased region" description="Acidic residues" evidence="12">
    <location>
        <begin position="2389"/>
        <end position="2433"/>
    </location>
</feature>
<dbReference type="GO" id="GO:0000209">
    <property type="term" value="P:protein polyubiquitination"/>
    <property type="evidence" value="ECO:0007669"/>
    <property type="project" value="TreeGrafter"/>
</dbReference>
<feature type="compositionally biased region" description="Basic and acidic residues" evidence="12">
    <location>
        <begin position="3306"/>
        <end position="3320"/>
    </location>
</feature>
<dbReference type="InterPro" id="IPR010314">
    <property type="entry name" value="E3_Ub_ligase_DUF913"/>
</dbReference>
<dbReference type="Proteomes" id="UP000250140">
    <property type="component" value="Unassembled WGS sequence"/>
</dbReference>
<dbReference type="PANTHER" id="PTHR11254">
    <property type="entry name" value="HECT DOMAIN UBIQUITIN-PROTEIN LIGASE"/>
    <property type="match status" value="1"/>
</dbReference>
<feature type="compositionally biased region" description="Acidic residues" evidence="12">
    <location>
        <begin position="2360"/>
        <end position="2370"/>
    </location>
</feature>
<evidence type="ECO:0000259" key="13">
    <source>
        <dbReference type="PROSITE" id="PS50237"/>
    </source>
</evidence>
<dbReference type="InterPro" id="IPR000569">
    <property type="entry name" value="HECT_dom"/>
</dbReference>
<dbReference type="PROSITE" id="PS50237">
    <property type="entry name" value="HECT"/>
    <property type="match status" value="1"/>
</dbReference>
<sequence length="4033" mass="448449">MVKIKKTATSRHEATLSPMISDFVKTTASIPLAKLPDHLDSFPRQWPFPRGDLYHWIPVLNRFDRILELFNQEYGLASGPQTQPFERRLLLKGDAEEGKPTSEPSSSDTVLDDRELVERILSFTRLLLENCGNRSLYASSGHLNNLLNTTSISLLKSALRLSLRLAQRFHASRLRLAPTSLHSSLLASHYNINLEKVHKLASPFTKGPQSTPTLSTPISKGKEKLSSSSDRRNAVDKINAADLVSMVKDDISPSILGEEWGGVLLSYYEAPSASVEGSGKAQEIPASPVTPKTPTPVRRASNLGPNQTPRQNRTATVEDSPTTPAGPSGRDADPARSSGLKVFEIPFTKLSSTPAYELVKQGLLEVPETSQYELLHKVRVAQAFNSPKSSREDIVAIRLLAIANLAYIHPEGTFQQKIGQQDSDEPRRLQLAYQLSELVHPPGNGESGISRELQTYALSTLEALTKHKSKSADVCTALNVNVNHGVLFYVVRKAVAELGVEEGPADAFEEDEWREALFSLLNSLPNAQPRTGEAMVSAGLLEILVEVLTLRTTKAERNHPKVLNFLDTFVYNLRDAFQAMVNAKGLDVIADLTAFEVETSQARAGSGEGMPTRFKTQLTDYQIPFHQQQTLRWLFKFMNHMMSHTGGTFDRLLRNLIDSPQLLRGLRTVIANASIFGSTVWSMAVNILTSFIHNEPTSYQVIAEAGLSKAFLETVTQKTILEIEIPPPATDESGQVLEETSGNTAASDSSATTTPAPPVIPHPPISFPPRNRPLAPGILPVAEAISTVPQAYGAICLAEAGMRLFKSSEALSSFFEIFESPAHIKALDSDPDIPTMLGNSFDELVRHHPPLKDQVLTSVHDMVARVSRLCYTKADEKGVGAKLWVESEDGRILVAGGRQALKGEEGPIHKQIPMADQHTDAIGVERDIEMQDVDEAEPGQSLGALNEDVSIEQVVESEDAKAGPTTTQFIGVVSRFLGGFFSNNQLCASFIESGGLEFALDFATLPCLPYKFNEAMSPSEEVSRVIQLLVEQKPHLALPSLIRRAQNAVDRLEPLMRHTGKEAFFSPFTSSSSASKSKDWHDRSDVLNNGTKYAKSLVTIHTLCNALSLTFQAQMFNHRSTHNIFSQVNLADMYAHLVDSLGRLHRSCVWEEILLQKNMPSEWEKATRIKSSGFGTDEADDILRINHLDRAPSEPPEGSSGSSDAVYQALGESNSTEATSASYSHRQDHDSVQFKNTQTLRYLLSKVPTAITPFFQSLGKLLLFRRSLDSYQKQCAVVVADQLAKAALDQLLFDVPKAAMQAKDRYAYWIVILTSVSQLIIDNGMDRGYPQALTLVLQSFKNQGGFTVLSDILKSFYDEATSIIATQGGEKLKDDVQGVPNLSLGGIKIILAFYAQIINSKLINEAGQTTSMQSRPERDREKPDFFLPAQFLVELRYAVIKPVQEIWNSDLMGKATTSIVKTLISILKTVLDGETEHGAYKRSDKPQPRGKMAIKTWKVRSAENIQRLKDQDFGEDLAREALYRCCDNYIMAREYCLAQVRDLRVERNDIPSYEAKSQTSPSPSRADVIVPDATDVSTSSAGDHTDSETPEVRSVTMEDVADDADVGGSEGHSVPLPEVRPGSQRRSPSNFSGPSLFNTINATEAGKTAGVVTIDDLDDERASLRKNLIDRSLDVLNLHDDVTFELSDLISAAVSKTPDPAAMRGEIGGTLVQSLISLQGDDFRPNGKKIAAFAHLLALVLQDKDFYEATVDELKENFSTLLEFIKIFPSQQPDEPSPWIGQVLLIVERLLAEDSQPHQIQWTPPNTDSPPEDSTIAQLPDPVVSMEEKNRMFDAIMDVLPRIGKDESLTLSIVRVLVMLTRTRSIAVRLGDKRNIQRLFLMVKQLAGITNERLQSAFMLVLRHIIEDDATIRQIMRSEIQAMFEGRDRRQTDTTAYTRQMYHLALRAPEIFIEVTNEKLTLSRFDQNQRPQALALKKEEKTTDSAADESIPVGPSSGNTTIEDSADANKAKPSTESKDGEALERTKTQDLKPPVVENPDGVIHYLLCELLAYKDVDDKEQTTTPSDKNKKPVSTDVEMTNGDQGSPQTTSTSGAADAKKSDKAEFKADSHPIYIYRCFILQCLTELLSCYNRTKIEFINFSRKADPHAMTPSKPRSGVLNYLLNVLVPVGTLNHAEDLAFKKRHTTSSWAVQAIVSLCATTGENGYPKSHPSPYAEEEPELLFVRKFVLEHALKAFKDASSSDEPLDMRYSRLMNIADIFYKMLQGNGNSGSSNRNGNSLQPSQKQLAKIMYEKNFISVLTTSIADIDLNFPNAKRAVKYILRPLRYLTETAYELSTKYEVSTPGTIDDDEISTASSLDEVDPDREETPDLYRNSTLAMFEPGQGMESDSESSDDDDDDEIYDEQYADDMEYDEDMGQDDEDVISEEDEEMEGMGTIEGLSGDVGMDVEVVINDDGEDDLSEDEDDSDETDEDDENDDDIEDMDEMDEVNGDDENGSLEGADDEDWASEDDDQEDYPGQEGIEDAAHSHPATLNQIMQVLENHGDVLDQIGEDMEMDVEHEDYMEDEMQDEEDEEDDEDDYDDEDIVYNPGLEDDDDTGIPNMSWGWENEPQPHALVRNHPHRINPWMFPGGPNDRILVPAYRSHRPGGAQRGADDGTNPLLQRSGRPSGAPLGGPRPEAMSDWVHAIDPMRPGRIFQGDSPVSFISNLLNAMSHGGPTIHQHNGALHLSFGNFPLGVPPPFDPGFRRDIRRPQEQQSRASREDPAQAVAFLPTVTTLRWQDEARILFGNNAIEKSQRVINAILKLMVPPAIEAAKQRANEQTAKAERKAKEEAELKEKEKKEREERETKERKEREEREAAEAAEAEAQAAAAAQASTESQPEGQHVEEPPETALAGQEMEGVEASQPATTGESAEAESSESAPRITTTIRGRRIDITGMGIDLEYLEALPEDLREEVLMQQLAEQRSQAAAAGEEPTDISREFLEALPADIREELLQQEAQERRRREREEQRRRNQANGGPPPRAEEMDTASFLASLEPGLRQAVLMDQDEDMLAQLPPEIAVEARALGGDRRLSQFHDYIPRMNRARGLDRGNSTDDQTQKKKARPCVQMLDKAGVATLLRLMFIPQTGSSKQSLNTVLKNVCENRQNRAEVISILLSILQDGSADINAVERSFAQLSLRAKQPPVQKTPQPLKRTLTGPITTNSEMSPLMVVQQCLSTLVFLTGTNLHVSSFFLSEHETAVGFKSRANRKGKAKETKATRYPLNALLSLLDRKLIVESSSIMEQLATLLCTITQPLNALVKKDKEKPADGEKKDEEGPATTQQENTSSVQPEAQNQSRNTADTEMTSAPQVAAQEAPQASSEGSGVPAVSDSKEAEKEESEDKTKKPRNLVPPEVPDYNLRLVANILAARECSSKTFKDTLSVINNLSPIPGAKEIFGKELIGIAQALGQSILRDLQDLTTQISKAESPTDVQGMALSKFSPASSDQAKLLRVLTALDYLFDPKRADIQDKPSLGSAEALASTQKDDILTTLYENSTFGPLWTKLSDCLGAIRQRGNMLNVATILLPLIEVLMVVCKNTTLKDAPYGKTSAKDFALASPPPESKMETLFFTFTEDHRKILNDLVRQNPKLMSGSFSLLVKNSKVLEFDNKRNYFNRRLHARGTEMRHPHPPLQLAVRRDQVFLDSFKSLYFKTADEMKYGKLSIRFHGEEGVDAGGVTREWFQVLSRQMFNPDYALFVPVASDRTTFHPNRLSAINQEHLMFFKFIGRIIGKALYEGRVLDCHFSRAVYKRILGKPVSLKDMETLDLEYYKSLLWMLENDITDIITETFSTDVEAFGETQTVDLIENGRNIPVTEENKHEYVRLVTEHRLTGAVQEQLEHFLKGFHDIVPAELISIFSEQELELLISGLPDIDVEDWKNNTEYHNYTAGSPQIQWFWRAVRSFDKEERAKLLQFVTGTSKVPLNGFKELEGMNGFSRFNIHRDYGSKDRLPSSHTCFNQLDLPEYDTYEALRQQLYTAMTAGSEYFGFA</sequence>
<feature type="region of interest" description="Disordered" evidence="12">
    <location>
        <begin position="3306"/>
        <end position="3399"/>
    </location>
</feature>
<proteinExistence type="inferred from homology"/>
<evidence type="ECO:0000256" key="4">
    <source>
        <dbReference type="ARBA" id="ARBA00012485"/>
    </source>
</evidence>
<dbReference type="SMART" id="SM00119">
    <property type="entry name" value="HECTc"/>
    <property type="match status" value="1"/>
</dbReference>
<evidence type="ECO:0000256" key="9">
    <source>
        <dbReference type="ARBA" id="ARBA00023242"/>
    </source>
</evidence>
<keyword evidence="15" id="KW-1185">Reference proteome</keyword>
<comment type="similarity">
    <text evidence="10">Belongs to the UPL family. TOM1/PTR1 subfamily.</text>
</comment>
<keyword evidence="6" id="KW-0808">Transferase</keyword>
<dbReference type="InterPro" id="IPR010309">
    <property type="entry name" value="E3_Ub_ligase_DUF908"/>
</dbReference>
<feature type="region of interest" description="Disordered" evidence="12">
    <location>
        <begin position="203"/>
        <end position="233"/>
    </location>
</feature>
<dbReference type="Pfam" id="PF06025">
    <property type="entry name" value="DUF913"/>
    <property type="match status" value="1"/>
</dbReference>
<evidence type="ECO:0000313" key="15">
    <source>
        <dbReference type="Proteomes" id="UP000250140"/>
    </source>
</evidence>
<dbReference type="GO" id="GO:0005634">
    <property type="term" value="C:nucleus"/>
    <property type="evidence" value="ECO:0007669"/>
    <property type="project" value="UniProtKB-SubCell"/>
</dbReference>
<gene>
    <name evidence="14" type="ORF">AOQ84DRAFT_37248</name>
</gene>
<feature type="compositionally biased region" description="Basic and acidic residues" evidence="12">
    <location>
        <begin position="3002"/>
        <end position="3015"/>
    </location>
</feature>
<name>A0A8E2F117_9PEZI</name>
<dbReference type="CDD" id="cd00078">
    <property type="entry name" value="HECTc"/>
    <property type="match status" value="1"/>
</dbReference>
<dbReference type="Pfam" id="PF00632">
    <property type="entry name" value="HECT"/>
    <property type="match status" value="1"/>
</dbReference>
<keyword evidence="8" id="KW-0509">mRNA transport</keyword>
<dbReference type="EMBL" id="KV749628">
    <property type="protein sequence ID" value="OCL08620.1"/>
    <property type="molecule type" value="Genomic_DNA"/>
</dbReference>
<dbReference type="PANTHER" id="PTHR11254:SF67">
    <property type="entry name" value="E3 UBIQUITIN-PROTEIN LIGASE HUWE1"/>
    <property type="match status" value="1"/>
</dbReference>
<feature type="region of interest" description="Disordered" evidence="12">
    <location>
        <begin position="1575"/>
        <end position="1636"/>
    </location>
</feature>
<evidence type="ECO:0000256" key="7">
    <source>
        <dbReference type="ARBA" id="ARBA00022786"/>
    </source>
</evidence>
<accession>A0A8E2F117</accession>
<dbReference type="SUPFAM" id="SSF56204">
    <property type="entry name" value="Hect, E3 ligase catalytic domain"/>
    <property type="match status" value="1"/>
</dbReference>
<dbReference type="GO" id="GO:0005737">
    <property type="term" value="C:cytoplasm"/>
    <property type="evidence" value="ECO:0007669"/>
    <property type="project" value="TreeGrafter"/>
</dbReference>
<feature type="region of interest" description="Disordered" evidence="12">
    <location>
        <begin position="3002"/>
        <end position="3029"/>
    </location>
</feature>
<reference evidence="14 15" key="1">
    <citation type="journal article" date="2016" name="Nat. Commun.">
        <title>Ectomycorrhizal ecology is imprinted in the genome of the dominant symbiotic fungus Cenococcum geophilum.</title>
        <authorList>
            <consortium name="DOE Joint Genome Institute"/>
            <person name="Peter M."/>
            <person name="Kohler A."/>
            <person name="Ohm R.A."/>
            <person name="Kuo A."/>
            <person name="Krutzmann J."/>
            <person name="Morin E."/>
            <person name="Arend M."/>
            <person name="Barry K.W."/>
            <person name="Binder M."/>
            <person name="Choi C."/>
            <person name="Clum A."/>
            <person name="Copeland A."/>
            <person name="Grisel N."/>
            <person name="Haridas S."/>
            <person name="Kipfer T."/>
            <person name="LaButti K."/>
            <person name="Lindquist E."/>
            <person name="Lipzen A."/>
            <person name="Maire R."/>
            <person name="Meier B."/>
            <person name="Mihaltcheva S."/>
            <person name="Molinier V."/>
            <person name="Murat C."/>
            <person name="Poggeler S."/>
            <person name="Quandt C.A."/>
            <person name="Sperisen C."/>
            <person name="Tritt A."/>
            <person name="Tisserant E."/>
            <person name="Crous P.W."/>
            <person name="Henrissat B."/>
            <person name="Nehls U."/>
            <person name="Egli S."/>
            <person name="Spatafora J.W."/>
            <person name="Grigoriev I.V."/>
            <person name="Martin F.M."/>
        </authorList>
    </citation>
    <scope>NUCLEOTIDE SEQUENCE [LARGE SCALE GENOMIC DNA]</scope>
    <source>
        <strain evidence="14 15">CBS 207.34</strain>
    </source>
</reference>
<dbReference type="GO" id="GO:0051028">
    <property type="term" value="P:mRNA transport"/>
    <property type="evidence" value="ECO:0007669"/>
    <property type="project" value="UniProtKB-KW"/>
</dbReference>
<feature type="compositionally biased region" description="Low complexity" evidence="12">
    <location>
        <begin position="744"/>
        <end position="754"/>
    </location>
</feature>
<feature type="compositionally biased region" description="Polar residues" evidence="12">
    <location>
        <begin position="3323"/>
        <end position="3350"/>
    </location>
</feature>
<keyword evidence="9" id="KW-0539">Nucleus</keyword>
<dbReference type="Pfam" id="PF06012">
    <property type="entry name" value="DUF908"/>
    <property type="match status" value="1"/>
</dbReference>
<evidence type="ECO:0000256" key="1">
    <source>
        <dbReference type="ARBA" id="ARBA00000885"/>
    </source>
</evidence>
<evidence type="ECO:0000256" key="2">
    <source>
        <dbReference type="ARBA" id="ARBA00004123"/>
    </source>
</evidence>
<organism evidence="14 15">
    <name type="scientific">Glonium stellatum</name>
    <dbReference type="NCBI Taxonomy" id="574774"/>
    <lineage>
        <taxon>Eukaryota</taxon>
        <taxon>Fungi</taxon>
        <taxon>Dikarya</taxon>
        <taxon>Ascomycota</taxon>
        <taxon>Pezizomycotina</taxon>
        <taxon>Dothideomycetes</taxon>
        <taxon>Pleosporomycetidae</taxon>
        <taxon>Gloniales</taxon>
        <taxon>Gloniaceae</taxon>
        <taxon>Glonium</taxon>
    </lineage>
</organism>
<evidence type="ECO:0000313" key="14">
    <source>
        <dbReference type="EMBL" id="OCL08620.1"/>
    </source>
</evidence>
<feature type="compositionally biased region" description="Polar residues" evidence="12">
    <location>
        <begin position="303"/>
        <end position="325"/>
    </location>
</feature>
<dbReference type="Gene3D" id="3.30.2160.10">
    <property type="entry name" value="Hect, E3 ligase catalytic domain"/>
    <property type="match status" value="1"/>
</dbReference>
<dbReference type="FunFam" id="3.30.2410.10:FF:000004">
    <property type="entry name" value="E3 ubiquitin-protein ligase HUWE1, variant"/>
    <property type="match status" value="1"/>
</dbReference>
<feature type="compositionally biased region" description="Polar residues" evidence="12">
    <location>
        <begin position="207"/>
        <end position="218"/>
    </location>
</feature>
<feature type="domain" description="HECT" evidence="13">
    <location>
        <begin position="3697"/>
        <end position="4033"/>
    </location>
</feature>
<dbReference type="Pfam" id="PF14377">
    <property type="entry name" value="UBM"/>
    <property type="match status" value="3"/>
</dbReference>
<feature type="region of interest" description="Disordered" evidence="12">
    <location>
        <begin position="723"/>
        <end position="767"/>
    </location>
</feature>
<protein>
    <recommendedName>
        <fullName evidence="4">HECT-type E3 ubiquitin transferase</fullName>
        <ecNumber evidence="4">2.3.2.26</ecNumber>
    </recommendedName>
</protein>
<dbReference type="EC" id="2.3.2.26" evidence="4"/>